<evidence type="ECO:0000256" key="2">
    <source>
        <dbReference type="ARBA" id="ARBA00022458"/>
    </source>
</evidence>
<keyword evidence="4" id="KW-0479">Metal-binding</keyword>
<dbReference type="InterPro" id="IPR002509">
    <property type="entry name" value="NODB_dom"/>
</dbReference>
<dbReference type="InterPro" id="IPR050248">
    <property type="entry name" value="Polysacc_deacetylase_ArnD"/>
</dbReference>
<dbReference type="CDD" id="cd10943">
    <property type="entry name" value="CE4_NodB"/>
    <property type="match status" value="1"/>
</dbReference>
<keyword evidence="5" id="KW-0378">Hydrolase</keyword>
<dbReference type="eggNOG" id="COG0726">
    <property type="taxonomic scope" value="Bacteria"/>
</dbReference>
<dbReference type="PANTHER" id="PTHR10587:SF133">
    <property type="entry name" value="CHITIN DEACETYLASE 1-RELATED"/>
    <property type="match status" value="1"/>
</dbReference>
<organism evidence="7 8">
    <name type="scientific">Candidatus Protofrankia datiscae</name>
    <dbReference type="NCBI Taxonomy" id="2716812"/>
    <lineage>
        <taxon>Bacteria</taxon>
        <taxon>Bacillati</taxon>
        <taxon>Actinomycetota</taxon>
        <taxon>Actinomycetes</taxon>
        <taxon>Frankiales</taxon>
        <taxon>Frankiaceae</taxon>
        <taxon>Protofrankia</taxon>
    </lineage>
</organism>
<dbReference type="Proteomes" id="UP000001549">
    <property type="component" value="Chromosome"/>
</dbReference>
<comment type="subcellular location">
    <subcellularLocation>
        <location evidence="1">Cytoplasm</location>
    </subcellularLocation>
</comment>
<dbReference type="KEGG" id="fsy:FsymDg_3084"/>
<dbReference type="HOGENOM" id="CLU_021264_0_4_11"/>
<evidence type="ECO:0000259" key="6">
    <source>
        <dbReference type="PROSITE" id="PS51677"/>
    </source>
</evidence>
<evidence type="ECO:0000256" key="4">
    <source>
        <dbReference type="ARBA" id="ARBA00022723"/>
    </source>
</evidence>
<keyword evidence="8" id="KW-1185">Reference proteome</keyword>
<gene>
    <name evidence="7" type="ordered locus">FsymDg_3084</name>
</gene>
<dbReference type="Gene3D" id="3.20.20.370">
    <property type="entry name" value="Glycoside hydrolase/deacetylase"/>
    <property type="match status" value="1"/>
</dbReference>
<evidence type="ECO:0000313" key="7">
    <source>
        <dbReference type="EMBL" id="AEH10396.1"/>
    </source>
</evidence>
<dbReference type="PROSITE" id="PS51677">
    <property type="entry name" value="NODB"/>
    <property type="match status" value="1"/>
</dbReference>
<dbReference type="SUPFAM" id="SSF88713">
    <property type="entry name" value="Glycoside hydrolase/deacetylase"/>
    <property type="match status" value="1"/>
</dbReference>
<evidence type="ECO:0000256" key="1">
    <source>
        <dbReference type="ARBA" id="ARBA00004496"/>
    </source>
</evidence>
<reference evidence="7 8" key="1">
    <citation type="submission" date="2011-05" db="EMBL/GenBank/DDBJ databases">
        <title>Complete sequence of chromosome of Frankia symbiont of Datisca glomerata.</title>
        <authorList>
            <consortium name="US DOE Joint Genome Institute"/>
            <person name="Lucas S."/>
            <person name="Han J."/>
            <person name="Lapidus A."/>
            <person name="Cheng J.-F."/>
            <person name="Goodwin L."/>
            <person name="Pitluck S."/>
            <person name="Peters L."/>
            <person name="Mikhailova N."/>
            <person name="Chertkov O."/>
            <person name="Teshima H."/>
            <person name="Han C."/>
            <person name="Tapia R."/>
            <person name="Land M."/>
            <person name="Hauser L."/>
            <person name="Kyrpides N."/>
            <person name="Ivanova N."/>
            <person name="Pagani I."/>
            <person name="Berry A."/>
            <person name="Pawlowski K."/>
            <person name="Persson T."/>
            <person name="Vanden Heuvel B."/>
            <person name="Benson D."/>
            <person name="Woyke T."/>
        </authorList>
    </citation>
    <scope>NUCLEOTIDE SEQUENCE [LARGE SCALE GENOMIC DNA]</scope>
    <source>
        <strain evidence="8">4085684</strain>
    </source>
</reference>
<dbReference type="NCBIfam" id="TIGR04243">
    <property type="entry name" value="nodulat_NodB"/>
    <property type="match status" value="1"/>
</dbReference>
<accession>F8AXP0</accession>
<dbReference type="EMBL" id="CP002801">
    <property type="protein sequence ID" value="AEH10396.1"/>
    <property type="molecule type" value="Genomic_DNA"/>
</dbReference>
<dbReference type="GO" id="GO:0005737">
    <property type="term" value="C:cytoplasm"/>
    <property type="evidence" value="ECO:0007669"/>
    <property type="project" value="UniProtKB-SubCell"/>
</dbReference>
<keyword evidence="3" id="KW-0963">Cytoplasm</keyword>
<proteinExistence type="predicted"/>
<evidence type="ECO:0000256" key="3">
    <source>
        <dbReference type="ARBA" id="ARBA00022490"/>
    </source>
</evidence>
<dbReference type="Pfam" id="PF01522">
    <property type="entry name" value="Polysacc_deac_1"/>
    <property type="match status" value="1"/>
</dbReference>
<dbReference type="GO" id="GO:0016810">
    <property type="term" value="F:hydrolase activity, acting on carbon-nitrogen (but not peptide) bonds"/>
    <property type="evidence" value="ECO:0007669"/>
    <property type="project" value="InterPro"/>
</dbReference>
<dbReference type="AlphaFoldDB" id="F8AXP0"/>
<protein>
    <submittedName>
        <fullName evidence="7">Polysaccharide deacetylase</fullName>
    </submittedName>
</protein>
<dbReference type="GO" id="GO:0016020">
    <property type="term" value="C:membrane"/>
    <property type="evidence" value="ECO:0007669"/>
    <property type="project" value="TreeGrafter"/>
</dbReference>
<evidence type="ECO:0000256" key="5">
    <source>
        <dbReference type="ARBA" id="ARBA00022801"/>
    </source>
</evidence>
<feature type="domain" description="NodB homology" evidence="6">
    <location>
        <begin position="83"/>
        <end position="274"/>
    </location>
</feature>
<dbReference type="InterPro" id="IPR026402">
    <property type="entry name" value="Nodulat_NodB"/>
</dbReference>
<sequence length="289" mass="31712">MPDGQTVASTTTGTTTCPQAYDDRRTEARRTAAALRAHAGTLIATATMTIRSRAPVSISTPLRLESEPGQIDSRKIRIEEGSRDIFLTFDDEPNPFCTPQVLDVLAEHRVVATFCVIGEYAAKHPELIRRIATEGHGLANHTMTHRDLSRCEPGEVRREISDANKVIRTVCPQACVHYLRAPYGAWTGEARAAALFGLEPLNWSVDPRDWSRPGANVIVETVLTCIRPGGVILLRGGCPADEWPSGSRTGLRERTVIALRRLIPALHEYGFVFQPLPAPSVHSPISRPV</sequence>
<dbReference type="InterPro" id="IPR011330">
    <property type="entry name" value="Glyco_hydro/deAcase_b/a-brl"/>
</dbReference>
<dbReference type="GO" id="GO:0046872">
    <property type="term" value="F:metal ion binding"/>
    <property type="evidence" value="ECO:0007669"/>
    <property type="project" value="UniProtKB-KW"/>
</dbReference>
<dbReference type="GO" id="GO:0005975">
    <property type="term" value="P:carbohydrate metabolic process"/>
    <property type="evidence" value="ECO:0007669"/>
    <property type="project" value="InterPro"/>
</dbReference>
<dbReference type="STRING" id="656024.FsymDg_3084"/>
<dbReference type="PANTHER" id="PTHR10587">
    <property type="entry name" value="GLYCOSYL TRANSFERASE-RELATED"/>
    <property type="match status" value="1"/>
</dbReference>
<name>F8AXP0_9ACTN</name>
<evidence type="ECO:0000313" key="8">
    <source>
        <dbReference type="Proteomes" id="UP000001549"/>
    </source>
</evidence>
<keyword evidence="2" id="KW-0536">Nodulation</keyword>